<dbReference type="PANTHER" id="PTHR31025:SF9">
    <property type="entry name" value="SI:DKEY-286J15.1"/>
    <property type="match status" value="1"/>
</dbReference>
<protein>
    <submittedName>
        <fullName evidence="1">Uncharacterized protein</fullName>
    </submittedName>
</protein>
<dbReference type="OrthoDB" id="10062880at2759"/>
<sequence>MQVLLTSVQTEELSKMLVAQRTVQRLLWDSNWKNCIDDKESFDLLNEEVLKEMVPRVGLRLKFLSHFKQYKSEDVSETVGDALLDESCDSLSVTIGSTSSESSVSQIEEVSEVSEPPLKKTRGQQEFNLQEVILKTPNGEEIVEGLRRDDGLLELKQRRELTRILVSHLITVYGDRPSTAQKMALAKALITEFPSQKDSEGEGYEAWFTRGRRTNPSSGYLEQRLRNVRKRSGKTLKHKAPALKLERRTLPEPTVSEERALQMQTWLKHNLHPQAQVENYMKETIHFRTEWVKKNPSLTIQEIAAEYPRLLDRPGMIEQDFTGNYGEVADRLLFKWESKVDQLIRYAEKQGSAWKQHLSIVSSLDDAHKSSVALQVLPCILPTGQVKNRNGKTTRASTSEALAAFIDCEPVGTNLPEYLSRVQAERKKPQPFILILGTRVLPSQIFLVIEGVAIEHPTLLKTVDACFKAFYVFDIIYPPQCQSTWEFIQKYFFGMEDGKGKSLTTAAVRSLRTYLEKE</sequence>
<dbReference type="Proteomes" id="UP001152320">
    <property type="component" value="Chromosome 10"/>
</dbReference>
<accession>A0A9Q1H6W5</accession>
<gene>
    <name evidence="1" type="ORF">HOLleu_21558</name>
</gene>
<organism evidence="1 2">
    <name type="scientific">Holothuria leucospilota</name>
    <name type="common">Black long sea cucumber</name>
    <name type="synonym">Mertensiothuria leucospilota</name>
    <dbReference type="NCBI Taxonomy" id="206669"/>
    <lineage>
        <taxon>Eukaryota</taxon>
        <taxon>Metazoa</taxon>
        <taxon>Echinodermata</taxon>
        <taxon>Eleutherozoa</taxon>
        <taxon>Echinozoa</taxon>
        <taxon>Holothuroidea</taxon>
        <taxon>Aspidochirotacea</taxon>
        <taxon>Aspidochirotida</taxon>
        <taxon>Holothuriidae</taxon>
        <taxon>Holothuria</taxon>
    </lineage>
</organism>
<reference evidence="1" key="1">
    <citation type="submission" date="2021-10" db="EMBL/GenBank/DDBJ databases">
        <title>Tropical sea cucumber genome reveals ecological adaptation and Cuvierian tubules defense mechanism.</title>
        <authorList>
            <person name="Chen T."/>
        </authorList>
    </citation>
    <scope>NUCLEOTIDE SEQUENCE</scope>
    <source>
        <strain evidence="1">Nanhai2018</strain>
        <tissue evidence="1">Muscle</tissue>
    </source>
</reference>
<dbReference type="AlphaFoldDB" id="A0A9Q1H6W5"/>
<evidence type="ECO:0000313" key="2">
    <source>
        <dbReference type="Proteomes" id="UP001152320"/>
    </source>
</evidence>
<proteinExistence type="predicted"/>
<comment type="caution">
    <text evidence="1">The sequence shown here is derived from an EMBL/GenBank/DDBJ whole genome shotgun (WGS) entry which is preliminary data.</text>
</comment>
<dbReference type="EMBL" id="JAIZAY010000010">
    <property type="protein sequence ID" value="KAJ8034636.1"/>
    <property type="molecule type" value="Genomic_DNA"/>
</dbReference>
<evidence type="ECO:0000313" key="1">
    <source>
        <dbReference type="EMBL" id="KAJ8034636.1"/>
    </source>
</evidence>
<name>A0A9Q1H6W5_HOLLE</name>
<dbReference type="PANTHER" id="PTHR31025">
    <property type="entry name" value="SI:CH211-196P9.1-RELATED"/>
    <property type="match status" value="1"/>
</dbReference>
<keyword evidence="2" id="KW-1185">Reference proteome</keyword>